<keyword evidence="3" id="KW-0285">Flavoprotein</keyword>
<dbReference type="PANTHER" id="PTHR43004:SF19">
    <property type="entry name" value="BINDING MONOOXYGENASE, PUTATIVE (JCVI)-RELATED"/>
    <property type="match status" value="1"/>
</dbReference>
<evidence type="ECO:0000313" key="9">
    <source>
        <dbReference type="Proteomes" id="UP000789759"/>
    </source>
</evidence>
<evidence type="ECO:0000256" key="5">
    <source>
        <dbReference type="ARBA" id="ARBA00023002"/>
    </source>
</evidence>
<evidence type="ECO:0000256" key="3">
    <source>
        <dbReference type="ARBA" id="ARBA00022630"/>
    </source>
</evidence>
<keyword evidence="4" id="KW-0274">FAD</keyword>
<keyword evidence="9" id="KW-1185">Reference proteome</keyword>
<evidence type="ECO:0000256" key="2">
    <source>
        <dbReference type="ARBA" id="ARBA00007801"/>
    </source>
</evidence>
<accession>A0A9N9DI70</accession>
<dbReference type="Gene3D" id="3.30.9.10">
    <property type="entry name" value="D-Amino Acid Oxidase, subunit A, domain 2"/>
    <property type="match status" value="1"/>
</dbReference>
<comment type="caution">
    <text evidence="8">The sequence shown here is derived from an EMBL/GenBank/DDBJ whole genome shotgun (WGS) entry which is preliminary data.</text>
</comment>
<dbReference type="OrthoDB" id="2690153at2759"/>
<feature type="domain" description="Phenol hydroxylase-like C-terminal dimerisation" evidence="7">
    <location>
        <begin position="543"/>
        <end position="601"/>
    </location>
</feature>
<dbReference type="InterPro" id="IPR036249">
    <property type="entry name" value="Thioredoxin-like_sf"/>
</dbReference>
<comment type="similarity">
    <text evidence="2">Belongs to the PheA/TfdB FAD monooxygenase family.</text>
</comment>
<dbReference type="Pfam" id="PF01494">
    <property type="entry name" value="FAD_binding_3"/>
    <property type="match status" value="1"/>
</dbReference>
<dbReference type="AlphaFoldDB" id="A0A9N9DI70"/>
<comment type="cofactor">
    <cofactor evidence="1">
        <name>FAD</name>
        <dbReference type="ChEBI" id="CHEBI:57692"/>
    </cofactor>
</comment>
<dbReference type="InterPro" id="IPR012941">
    <property type="entry name" value="Phe_hydrox_C_dim_dom"/>
</dbReference>
<name>A0A9N9DI70_9GLOM</name>
<dbReference type="GO" id="GO:0071949">
    <property type="term" value="F:FAD binding"/>
    <property type="evidence" value="ECO:0007669"/>
    <property type="project" value="InterPro"/>
</dbReference>
<dbReference type="Pfam" id="PF07976">
    <property type="entry name" value="Phe_hydrox_dim"/>
    <property type="match status" value="1"/>
</dbReference>
<dbReference type="GO" id="GO:0016709">
    <property type="term" value="F:oxidoreductase activity, acting on paired donors, with incorporation or reduction of molecular oxygen, NAD(P)H as one donor, and incorporation of one atom of oxygen"/>
    <property type="evidence" value="ECO:0007669"/>
    <property type="project" value="UniProtKB-ARBA"/>
</dbReference>
<sequence>MVSLFKEKNHVDVLICGAGPVGLFLANELAEFEINFRIIEKVEKHPEISKALLVAPKTMEILDNRDLLDPFLEHGLKVKQFCMYQNVHDTSNPVKIELSSMNANYAFGLIVRQNKTMDYLIEALHKKKSMGKKNIPKIEFCMELIKYEEKNDHIIAVVKNTKNNAEEEIICQYLVGCDGVHSAVRKGINGWTFEGQTLKSTWAVADVEIDHELIKYDQATAFPLNEGPIAILPLDARKNTVRIIAQMSKEEIKNETNDNVTHGLTQDTHITLEELQKLIDERISPIKLELKNPVWLSNFKINERIVNRYRTGRAFVAGDAAHCHSPFGGQGMNLGIQDAHNLAFKLALVIRDQTADANKLLDSYEQERYSTAKSVVAGTGFFTKVLSGNDFFTTFLRTRVAPFMFNFFPQATFKFQNNLFQNNLHYLPESSEVLHNYKPLSSAENQLIKAGHYVLDGSLIKITPHKNHERITMFDVFRSTALKHTLILFTLNKGVTADCNPLIETLLEVYNNYKTTITPIIISYQGVVNTADVPFMPFQEEGREQHIFVESKFELHEKYGIIKDIGKQAFVLVRPDLYVAGAVFEDDVDELKAFLDGYLSRADR</sequence>
<dbReference type="InterPro" id="IPR036188">
    <property type="entry name" value="FAD/NAD-bd_sf"/>
</dbReference>
<dbReference type="Gene3D" id="3.40.30.20">
    <property type="match status" value="1"/>
</dbReference>
<reference evidence="8" key="1">
    <citation type="submission" date="2021-06" db="EMBL/GenBank/DDBJ databases">
        <authorList>
            <person name="Kallberg Y."/>
            <person name="Tangrot J."/>
            <person name="Rosling A."/>
        </authorList>
    </citation>
    <scope>NUCLEOTIDE SEQUENCE</scope>
    <source>
        <strain evidence="8">FL966</strain>
    </source>
</reference>
<dbReference type="InterPro" id="IPR050641">
    <property type="entry name" value="RIFMO-like"/>
</dbReference>
<dbReference type="SUPFAM" id="SSF51905">
    <property type="entry name" value="FAD/NAD(P)-binding domain"/>
    <property type="match status" value="1"/>
</dbReference>
<keyword evidence="5" id="KW-0560">Oxidoreductase</keyword>
<dbReference type="SUPFAM" id="SSF52833">
    <property type="entry name" value="Thioredoxin-like"/>
    <property type="match status" value="1"/>
</dbReference>
<evidence type="ECO:0000259" key="6">
    <source>
        <dbReference type="Pfam" id="PF01494"/>
    </source>
</evidence>
<dbReference type="PANTHER" id="PTHR43004">
    <property type="entry name" value="TRK SYSTEM POTASSIUM UPTAKE PROTEIN"/>
    <property type="match status" value="1"/>
</dbReference>
<dbReference type="PRINTS" id="PR00420">
    <property type="entry name" value="RNGMNOXGNASE"/>
</dbReference>
<feature type="domain" description="FAD-binding" evidence="6">
    <location>
        <begin position="11"/>
        <end position="377"/>
    </location>
</feature>
<dbReference type="InterPro" id="IPR038220">
    <property type="entry name" value="PHOX_C_sf"/>
</dbReference>
<dbReference type="SUPFAM" id="SSF54373">
    <property type="entry name" value="FAD-linked reductases, C-terminal domain"/>
    <property type="match status" value="1"/>
</dbReference>
<proteinExistence type="inferred from homology"/>
<gene>
    <name evidence="8" type="ORF">CPELLU_LOCUS8903</name>
</gene>
<dbReference type="Gene3D" id="3.50.50.60">
    <property type="entry name" value="FAD/NAD(P)-binding domain"/>
    <property type="match status" value="1"/>
</dbReference>
<evidence type="ECO:0000259" key="7">
    <source>
        <dbReference type="Pfam" id="PF07976"/>
    </source>
</evidence>
<dbReference type="Proteomes" id="UP000789759">
    <property type="component" value="Unassembled WGS sequence"/>
</dbReference>
<evidence type="ECO:0000313" key="8">
    <source>
        <dbReference type="EMBL" id="CAG8642001.1"/>
    </source>
</evidence>
<evidence type="ECO:0000256" key="1">
    <source>
        <dbReference type="ARBA" id="ARBA00001974"/>
    </source>
</evidence>
<organism evidence="8 9">
    <name type="scientific">Cetraspora pellucida</name>
    <dbReference type="NCBI Taxonomy" id="1433469"/>
    <lineage>
        <taxon>Eukaryota</taxon>
        <taxon>Fungi</taxon>
        <taxon>Fungi incertae sedis</taxon>
        <taxon>Mucoromycota</taxon>
        <taxon>Glomeromycotina</taxon>
        <taxon>Glomeromycetes</taxon>
        <taxon>Diversisporales</taxon>
        <taxon>Gigasporaceae</taxon>
        <taxon>Cetraspora</taxon>
    </lineage>
</organism>
<protein>
    <submittedName>
        <fullName evidence="8">10274_t:CDS:1</fullName>
    </submittedName>
</protein>
<dbReference type="InterPro" id="IPR002938">
    <property type="entry name" value="FAD-bd"/>
</dbReference>
<evidence type="ECO:0000256" key="4">
    <source>
        <dbReference type="ARBA" id="ARBA00022827"/>
    </source>
</evidence>
<dbReference type="EMBL" id="CAJVQA010006518">
    <property type="protein sequence ID" value="CAG8642001.1"/>
    <property type="molecule type" value="Genomic_DNA"/>
</dbReference>